<keyword evidence="2 8" id="KW-0813">Transport</keyword>
<dbReference type="CDD" id="cd06261">
    <property type="entry name" value="TM_PBP2"/>
    <property type="match status" value="2"/>
</dbReference>
<dbReference type="Pfam" id="PF00528">
    <property type="entry name" value="BPD_transp_1"/>
    <property type="match status" value="2"/>
</dbReference>
<keyword evidence="11" id="KW-1185">Reference proteome</keyword>
<feature type="domain" description="ABC transmembrane type-1" evidence="9">
    <location>
        <begin position="348"/>
        <end position="540"/>
    </location>
</feature>
<evidence type="ECO:0000313" key="10">
    <source>
        <dbReference type="EMBL" id="KIP51701.1"/>
    </source>
</evidence>
<protein>
    <submittedName>
        <fullName evidence="10">Iron ABC transporter permease</fullName>
    </submittedName>
</protein>
<name>A0A0D0HVQ7_9MICO</name>
<reference evidence="10 11" key="1">
    <citation type="submission" date="2015-01" db="EMBL/GenBank/DDBJ databases">
        <title>Draft genome sequence of Leucobacter komagatae strain VKM ST2845.</title>
        <authorList>
            <person name="Karlyshev A.V."/>
            <person name="Kudryashova E.B."/>
        </authorList>
    </citation>
    <scope>NUCLEOTIDE SEQUENCE [LARGE SCALE GENOMIC DNA]</scope>
    <source>
        <strain evidence="10 11">VKM ST2845</strain>
    </source>
</reference>
<feature type="transmembrane region" description="Helical" evidence="8">
    <location>
        <begin position="419"/>
        <end position="436"/>
    </location>
</feature>
<feature type="transmembrane region" description="Helical" evidence="8">
    <location>
        <begin position="12"/>
        <end position="37"/>
    </location>
</feature>
<keyword evidence="7 8" id="KW-0472">Membrane</keyword>
<feature type="transmembrane region" description="Helical" evidence="8">
    <location>
        <begin position="189"/>
        <end position="210"/>
    </location>
</feature>
<dbReference type="GO" id="GO:0005886">
    <property type="term" value="C:plasma membrane"/>
    <property type="evidence" value="ECO:0007669"/>
    <property type="project" value="UniProtKB-SubCell"/>
</dbReference>
<evidence type="ECO:0000256" key="4">
    <source>
        <dbReference type="ARBA" id="ARBA00022519"/>
    </source>
</evidence>
<feature type="transmembrane region" description="Helical" evidence="8">
    <location>
        <begin position="522"/>
        <end position="543"/>
    </location>
</feature>
<evidence type="ECO:0000256" key="7">
    <source>
        <dbReference type="ARBA" id="ARBA00023136"/>
    </source>
</evidence>
<dbReference type="Gene3D" id="1.10.3720.10">
    <property type="entry name" value="MetI-like"/>
    <property type="match status" value="2"/>
</dbReference>
<gene>
    <name evidence="10" type="ORF">SD72_13775</name>
</gene>
<dbReference type="Proteomes" id="UP000032120">
    <property type="component" value="Unassembled WGS sequence"/>
</dbReference>
<dbReference type="InterPro" id="IPR000515">
    <property type="entry name" value="MetI-like"/>
</dbReference>
<keyword evidence="5 8" id="KW-0812">Transmembrane</keyword>
<organism evidence="10 11">
    <name type="scientific">Leucobacter komagatae</name>
    <dbReference type="NCBI Taxonomy" id="55969"/>
    <lineage>
        <taxon>Bacteria</taxon>
        <taxon>Bacillati</taxon>
        <taxon>Actinomycetota</taxon>
        <taxon>Actinomycetes</taxon>
        <taxon>Micrococcales</taxon>
        <taxon>Microbacteriaceae</taxon>
        <taxon>Leucobacter</taxon>
    </lineage>
</organism>
<dbReference type="SUPFAM" id="SSF161098">
    <property type="entry name" value="MetI-like"/>
    <property type="match status" value="2"/>
</dbReference>
<accession>A0A0D0HVQ7</accession>
<feature type="transmembrane region" description="Helical" evidence="8">
    <location>
        <begin position="134"/>
        <end position="160"/>
    </location>
</feature>
<dbReference type="GO" id="GO:0055085">
    <property type="term" value="P:transmembrane transport"/>
    <property type="evidence" value="ECO:0007669"/>
    <property type="project" value="InterPro"/>
</dbReference>
<comment type="similarity">
    <text evidence="8">Belongs to the binding-protein-dependent transport system permease family.</text>
</comment>
<proteinExistence type="inferred from homology"/>
<dbReference type="PROSITE" id="PS50928">
    <property type="entry name" value="ABC_TM1"/>
    <property type="match status" value="2"/>
</dbReference>
<comment type="caution">
    <text evidence="10">The sequence shown here is derived from an EMBL/GenBank/DDBJ whole genome shotgun (WGS) entry which is preliminary data.</text>
</comment>
<feature type="domain" description="ABC transmembrane type-1" evidence="9">
    <location>
        <begin position="58"/>
        <end position="264"/>
    </location>
</feature>
<evidence type="ECO:0000256" key="1">
    <source>
        <dbReference type="ARBA" id="ARBA00004429"/>
    </source>
</evidence>
<feature type="transmembrane region" description="Helical" evidence="8">
    <location>
        <begin position="386"/>
        <end position="407"/>
    </location>
</feature>
<keyword evidence="6 8" id="KW-1133">Transmembrane helix</keyword>
<dbReference type="PANTHER" id="PTHR43357">
    <property type="entry name" value="INNER MEMBRANE ABC TRANSPORTER PERMEASE PROTEIN YDCV"/>
    <property type="match status" value="1"/>
</dbReference>
<dbReference type="InterPro" id="IPR035906">
    <property type="entry name" value="MetI-like_sf"/>
</dbReference>
<evidence type="ECO:0000256" key="6">
    <source>
        <dbReference type="ARBA" id="ARBA00022989"/>
    </source>
</evidence>
<evidence type="ECO:0000256" key="8">
    <source>
        <dbReference type="RuleBase" id="RU363032"/>
    </source>
</evidence>
<feature type="transmembrane region" description="Helical" evidence="8">
    <location>
        <begin position="246"/>
        <end position="267"/>
    </location>
</feature>
<feature type="transmembrane region" description="Helical" evidence="8">
    <location>
        <begin position="93"/>
        <end position="114"/>
    </location>
</feature>
<sequence>MPRSTPGRPSIGVAGLIVLLVVGTALPLVAVLVRAVTGYNGQPSALGSLVEPGNLQIVGNTIVLCALVVLFSTLMAAPLAFFMSWTKLREQRWIDVLVMVPFMTPPYVAALAWLDFTRVGGLAEQAFGPLGSLARSFVLTPFGMAAVMACEIFPFLYLILRNHLNAVPASADEMASIAGASPAQRLRRIVAPLASTPFSLGVLIVCIRAAGEFGTPVTIGNQIGFPVLVSRVYADVTIDPLDFPSAAAFSSLLLSLGVVVWGLQQWIGRRDTHFGGRASRRTTVRVGGWIAAGWAWVVGIALVSVVIPYVAVVLGAMTLLRSQPLSLDNLTFDYFALVLQPNAGLPALMNSIGFAFAAATLAVLIGIACALVAARRKNVAGRLVDMLAVAPDTVPTIVLAIGFIFLWNAPWLPATPYNTGWMLIIAYAALFLPMVVQNIKTARLSIDDRLFEAAYAAGATGPQRFFRITLPLLLPGIIAGWMLAFLVGIREVVVSSLIRPASLDLLSPWIISSFDQGKRAEAMALTVIGVLGSTVILVALEVWRRRQAERRAT</sequence>
<feature type="transmembrane region" description="Helical" evidence="8">
    <location>
        <begin position="352"/>
        <end position="374"/>
    </location>
</feature>
<keyword evidence="3" id="KW-1003">Cell membrane</keyword>
<dbReference type="PANTHER" id="PTHR43357:SF3">
    <property type="entry name" value="FE(3+)-TRANSPORT SYSTEM PERMEASE PROTEIN FBPB 2"/>
    <property type="match status" value="1"/>
</dbReference>
<feature type="transmembrane region" description="Helical" evidence="8">
    <location>
        <begin position="470"/>
        <end position="489"/>
    </location>
</feature>
<feature type="transmembrane region" description="Helical" evidence="8">
    <location>
        <begin position="57"/>
        <end position="81"/>
    </location>
</feature>
<evidence type="ECO:0000256" key="2">
    <source>
        <dbReference type="ARBA" id="ARBA00022448"/>
    </source>
</evidence>
<evidence type="ECO:0000313" key="11">
    <source>
        <dbReference type="Proteomes" id="UP000032120"/>
    </source>
</evidence>
<evidence type="ECO:0000259" key="9">
    <source>
        <dbReference type="PROSITE" id="PS50928"/>
    </source>
</evidence>
<comment type="subcellular location">
    <subcellularLocation>
        <location evidence="1">Cell inner membrane</location>
        <topology evidence="1">Multi-pass membrane protein</topology>
    </subcellularLocation>
    <subcellularLocation>
        <location evidence="8">Cell membrane</location>
        <topology evidence="8">Multi-pass membrane protein</topology>
    </subcellularLocation>
</comment>
<evidence type="ECO:0000256" key="3">
    <source>
        <dbReference type="ARBA" id="ARBA00022475"/>
    </source>
</evidence>
<feature type="transmembrane region" description="Helical" evidence="8">
    <location>
        <begin position="288"/>
        <end position="320"/>
    </location>
</feature>
<evidence type="ECO:0000256" key="5">
    <source>
        <dbReference type="ARBA" id="ARBA00022692"/>
    </source>
</evidence>
<dbReference type="AlphaFoldDB" id="A0A0D0HVQ7"/>
<keyword evidence="4" id="KW-0997">Cell inner membrane</keyword>
<dbReference type="EMBL" id="JXSQ01000025">
    <property type="protein sequence ID" value="KIP51701.1"/>
    <property type="molecule type" value="Genomic_DNA"/>
</dbReference>